<evidence type="ECO:0000259" key="7">
    <source>
        <dbReference type="Pfam" id="PF05670"/>
    </source>
</evidence>
<dbReference type="PANTHER" id="PTHR15239:SF6">
    <property type="entry name" value="RIBOSOME QUALITY CONTROL COMPLEX SUBUNIT NEMF"/>
    <property type="match status" value="1"/>
</dbReference>
<dbReference type="InterPro" id="IPR029063">
    <property type="entry name" value="SAM-dependent_MTases_sf"/>
</dbReference>
<feature type="compositionally biased region" description="Basic and acidic residues" evidence="6">
    <location>
        <begin position="1084"/>
        <end position="1094"/>
    </location>
</feature>
<evidence type="ECO:0000256" key="5">
    <source>
        <dbReference type="SAM" id="Coils"/>
    </source>
</evidence>
<keyword evidence="4 5" id="KW-0175">Coiled coil</keyword>
<gene>
    <name evidence="9" type="ORF">Cpir12675_002385</name>
</gene>
<feature type="region of interest" description="Disordered" evidence="6">
    <location>
        <begin position="1473"/>
        <end position="1539"/>
    </location>
</feature>
<feature type="region of interest" description="Disordered" evidence="6">
    <location>
        <begin position="206"/>
        <end position="302"/>
    </location>
</feature>
<reference evidence="9 10" key="1">
    <citation type="journal article" date="2024" name="IMA Fungus">
        <title>IMA Genome - F19 : A genome assembly and annotation guide to empower mycologists, including annotated draft genome sequences of Ceratocystis pirilliformis, Diaporthe australafricana, Fusarium ophioides, Paecilomyces lecythidis, and Sporothrix stenoceras.</title>
        <authorList>
            <person name="Aylward J."/>
            <person name="Wilson A.M."/>
            <person name="Visagie C.M."/>
            <person name="Spraker J."/>
            <person name="Barnes I."/>
            <person name="Buitendag C."/>
            <person name="Ceriani C."/>
            <person name="Del Mar Angel L."/>
            <person name="du Plessis D."/>
            <person name="Fuchs T."/>
            <person name="Gasser K."/>
            <person name="Kramer D."/>
            <person name="Li W."/>
            <person name="Munsamy K."/>
            <person name="Piso A."/>
            <person name="Price J.L."/>
            <person name="Sonnekus B."/>
            <person name="Thomas C."/>
            <person name="van der Nest A."/>
            <person name="van Dijk A."/>
            <person name="van Heerden A."/>
            <person name="van Vuuren N."/>
            <person name="Yilmaz N."/>
            <person name="Duong T.A."/>
            <person name="van der Merwe N.A."/>
            <person name="Wingfield M.J."/>
            <person name="Wingfield B.D."/>
        </authorList>
    </citation>
    <scope>NUCLEOTIDE SEQUENCE [LARGE SCALE GENOMIC DNA]</scope>
    <source>
        <strain evidence="9 10">CMW 12675</strain>
    </source>
</reference>
<evidence type="ECO:0000256" key="1">
    <source>
        <dbReference type="ARBA" id="ARBA00004496"/>
    </source>
</evidence>
<proteinExistence type="inferred from homology"/>
<feature type="coiled-coil region" evidence="5">
    <location>
        <begin position="1120"/>
        <end position="1147"/>
    </location>
</feature>
<dbReference type="InterPro" id="IPR051608">
    <property type="entry name" value="RQC_Subunit_NEMF"/>
</dbReference>
<keyword evidence="3" id="KW-0963">Cytoplasm</keyword>
<protein>
    <submittedName>
        <fullName evidence="9">Uncharacterized protein</fullName>
    </submittedName>
</protein>
<comment type="caution">
    <text evidence="9">The sequence shown here is derived from an EMBL/GenBank/DDBJ whole genome shotgun (WGS) entry which is preliminary data.</text>
</comment>
<feature type="compositionally biased region" description="Acidic residues" evidence="6">
    <location>
        <begin position="1408"/>
        <end position="1424"/>
    </location>
</feature>
<feature type="compositionally biased region" description="Low complexity" evidence="6">
    <location>
        <begin position="1068"/>
        <end position="1078"/>
    </location>
</feature>
<feature type="compositionally biased region" description="Low complexity" evidence="6">
    <location>
        <begin position="50"/>
        <end position="83"/>
    </location>
</feature>
<sequence length="1683" mass="184680">MRGQLSSPGPDSDPYRRSRPSASSYLPPPSSSPNPNFLSASTTSPPPPSQSFSHNLFQPQCSSPQSSSLSFSPSCSSALLPPSRYSFWSPTNGSPPPPPPLKDYSPVRLRAMASSSSAADSCLTAVSSSSTTVSPSPASANTNNLAVLSGGASKPATPTPSISRSRRLMKHPLLQKLSHRTSSSSHSVVDALDPRDASFVLLQQQRSAPPNTNLPLPDLPDEGLGASINSSLNQHYYHNSQNQHHPSQMPYNGASASSNTNPGTTDPRDTATFADQDYHPSNSLTSPHPSTTEFQPQSYHYTDPHDHLEEEYVSVASTSIRQGTHEYPFENGRRYHWFMEGTYNFPNDADEQENEHIRHELVMMLFEDNLHFSPTGDNPQRILDLGTGTGQWAIDMADRYPSALLRGIDLSPIQPNWVPPNVCFMVDDMEGAWMYSHPFDLIHARHAALAVRNWPRVLRNSYMNLKPDGWIELQELDYVPYSLNSEKDVNATPVGQYWRLVRDGLSERGVSVNMVADGRLANLLSESGFVNVTERMFHVPIGPWAGDEGLLWRSLFLASVQATALGPLTRGLGWSRQQVEVFLVQVRQSYMDDSLKLGMTMHVIAHELNQVLTSLRISNIYDLSSKIFLIKLAKPDNKKQLVIETGFRCHVTEFARTTAQEPSAFVARLRKFLKTRRVTSVAQIGTDRVLEFQFSDGQYRLYLEFFASGNIILTDANLKILALQRNVPEGESQEPQRVGLTYSLDNRQNFAGTPALTIDRLRSALEAAIVKASTGPKTLAAKKKSKPSDDLRRGLASSLPELPPMLVEHALAKAQFDTTLPLTEIMSSDEILENLHTALAAALSLSHDITQPKMATGYIIARKQIRPVRALSIGTDSAVPASTESETKETLLYDDFHPFLPHKFTQNDSVSIIKIDGFNKTVDTFFSSIEGQKLESRLNEREVNAQRKLDAARQDQLKRIEGLESGVSLNLRKAAAIEANLERVQEAIDAVNGLIDDGMDWVDAGKLIEREQKRGNPVAEIIKLPMKLAESTIVLLLSEANEEDNEDQSGYETASSVDDSSEDDSGSESDSSGASSAANRRAKARDQAKAPDKRLQVEINLKLSPWSNAREYHDQKRSVAEKKQKTVEQATVALQNAEQKIKADLKRNLRQEKPVLHQIRVPFWFEKFLWFVSSDGYLVLASKDTTQADMLYKRHLKRGDVWVSADIAGACCTIIKNDATAASDSPIPPSTLSQAGTLAVASSEAWDSKAGLGAWWVRADQVTKKSAVGDFLPLGQFAVQGTKNFLPPPQLLVGFGVMFRVSKESAQANHSKHRVYTHVAKKEKTAVEDETTQDTGEDKNKSNDAESDNEDDGLGDKKTNPLFSQLTLKNKKSVTEDEGAAEALPKKIENITISDSIDIPQSSREEESALDEACEDSNQPEEDALSSAPTSSTRPDKKAPLKRGQKAKLKKIATKYKYQDEEDRAAAELLLGTTVGRQKAEAEAKAKAQREAEAEAAKARHRAQHEKHQRDAAAHEIRRRKQIEADGNSPDDDDEEEPSFVSALECLVATPVPGDDVLEVIPVSAPWASMTRIKYKVKLQPGAIKKGKAVREILDRWKVAAASKGAIDDRAQDTERMWPREVELLRGLKPEEVVNVVPVSKVRVMISGGSIGGGGGGGGGAGGKGQGKGGKGNGGGGGKGKRK</sequence>
<feature type="compositionally biased region" description="Polar residues" evidence="6">
    <location>
        <begin position="254"/>
        <end position="264"/>
    </location>
</feature>
<feature type="compositionally biased region" description="Basic residues" evidence="6">
    <location>
        <begin position="1440"/>
        <end position="1449"/>
    </location>
</feature>
<feature type="domain" description="NFACT RNA-binding" evidence="7">
    <location>
        <begin position="1167"/>
        <end position="1281"/>
    </location>
</feature>
<feature type="compositionally biased region" description="Acidic residues" evidence="6">
    <location>
        <begin position="1040"/>
        <end position="1049"/>
    </location>
</feature>
<dbReference type="Pfam" id="PF13489">
    <property type="entry name" value="Methyltransf_23"/>
    <property type="match status" value="1"/>
</dbReference>
<feature type="compositionally biased region" description="Basic and acidic residues" evidence="6">
    <location>
        <begin position="1478"/>
        <end position="1498"/>
    </location>
</feature>
<name>A0ABR3ZB47_9PEZI</name>
<feature type="region of interest" description="Disordered" evidence="6">
    <location>
        <begin position="148"/>
        <end position="167"/>
    </location>
</feature>
<organism evidence="9 10">
    <name type="scientific">Ceratocystis pirilliformis</name>
    <dbReference type="NCBI Taxonomy" id="259994"/>
    <lineage>
        <taxon>Eukaryota</taxon>
        <taxon>Fungi</taxon>
        <taxon>Dikarya</taxon>
        <taxon>Ascomycota</taxon>
        <taxon>Pezizomycotina</taxon>
        <taxon>Sordariomycetes</taxon>
        <taxon>Hypocreomycetidae</taxon>
        <taxon>Microascales</taxon>
        <taxon>Ceratocystidaceae</taxon>
        <taxon>Ceratocystis</taxon>
    </lineage>
</organism>
<comment type="subcellular location">
    <subcellularLocation>
        <location evidence="1">Cytoplasm</location>
    </subcellularLocation>
</comment>
<dbReference type="EMBL" id="JAWDJO010000046">
    <property type="protein sequence ID" value="KAL1897281.1"/>
    <property type="molecule type" value="Genomic_DNA"/>
</dbReference>
<feature type="compositionally biased region" description="Polar residues" evidence="6">
    <location>
        <begin position="279"/>
        <end position="300"/>
    </location>
</feature>
<evidence type="ECO:0000256" key="4">
    <source>
        <dbReference type="ARBA" id="ARBA00023054"/>
    </source>
</evidence>
<feature type="compositionally biased region" description="Low complexity" evidence="6">
    <location>
        <begin position="33"/>
        <end position="43"/>
    </location>
</feature>
<feature type="coiled-coil region" evidence="5">
    <location>
        <begin position="935"/>
        <end position="994"/>
    </location>
</feature>
<accession>A0ABR3ZB47</accession>
<dbReference type="InterPro" id="IPR008532">
    <property type="entry name" value="NFACT_RNA-bd"/>
</dbReference>
<feature type="region of interest" description="Disordered" evidence="6">
    <location>
        <begin position="1"/>
        <end position="108"/>
    </location>
</feature>
<feature type="compositionally biased region" description="Polar residues" evidence="6">
    <location>
        <begin position="1391"/>
        <end position="1402"/>
    </location>
</feature>
<dbReference type="PANTHER" id="PTHR15239">
    <property type="entry name" value="NUCLEAR EXPORT MEDIATOR FACTOR NEMF"/>
    <property type="match status" value="1"/>
</dbReference>
<evidence type="ECO:0000256" key="6">
    <source>
        <dbReference type="SAM" id="MobiDB-lite"/>
    </source>
</evidence>
<feature type="compositionally biased region" description="Low complexity" evidence="6">
    <location>
        <begin position="1"/>
        <end position="12"/>
    </location>
</feature>
<feature type="region of interest" description="Disordered" evidence="6">
    <location>
        <begin position="1650"/>
        <end position="1683"/>
    </location>
</feature>
<comment type="similarity">
    <text evidence="2">Belongs to the NEMF family.</text>
</comment>
<dbReference type="Gene3D" id="2.30.310.10">
    <property type="entry name" value="ibrinogen binding protein from staphylococcus aureus domain"/>
    <property type="match status" value="1"/>
</dbReference>
<feature type="compositionally biased region" description="Basic and acidic residues" evidence="6">
    <location>
        <begin position="1506"/>
        <end position="1516"/>
    </location>
</feature>
<feature type="compositionally biased region" description="Basic residues" evidence="6">
    <location>
        <begin position="1310"/>
        <end position="1319"/>
    </location>
</feature>
<evidence type="ECO:0000259" key="8">
    <source>
        <dbReference type="Pfam" id="PF11923"/>
    </source>
</evidence>
<feature type="region of interest" description="Disordered" evidence="6">
    <location>
        <begin position="1040"/>
        <end position="1094"/>
    </location>
</feature>
<dbReference type="Gene3D" id="3.40.50.150">
    <property type="entry name" value="Vaccinia Virus protein VP39"/>
    <property type="match status" value="1"/>
</dbReference>
<feature type="compositionally biased region" description="Acidic residues" evidence="6">
    <location>
        <begin position="1529"/>
        <end position="1538"/>
    </location>
</feature>
<feature type="compositionally biased region" description="Low complexity" evidence="6">
    <location>
        <begin position="233"/>
        <end position="245"/>
    </location>
</feature>
<dbReference type="CDD" id="cd02440">
    <property type="entry name" value="AdoMet_MTases"/>
    <property type="match status" value="1"/>
</dbReference>
<dbReference type="Pfam" id="PF05670">
    <property type="entry name" value="NFACT-R_1"/>
    <property type="match status" value="1"/>
</dbReference>
<evidence type="ECO:0000256" key="3">
    <source>
        <dbReference type="ARBA" id="ARBA00022490"/>
    </source>
</evidence>
<dbReference type="Proteomes" id="UP001583280">
    <property type="component" value="Unassembled WGS sequence"/>
</dbReference>
<dbReference type="InterPro" id="IPR021846">
    <property type="entry name" value="NFACT-C"/>
</dbReference>
<dbReference type="SUPFAM" id="SSF53335">
    <property type="entry name" value="S-adenosyl-L-methionine-dependent methyltransferases"/>
    <property type="match status" value="1"/>
</dbReference>
<evidence type="ECO:0000256" key="2">
    <source>
        <dbReference type="ARBA" id="ARBA00008318"/>
    </source>
</evidence>
<evidence type="ECO:0000313" key="9">
    <source>
        <dbReference type="EMBL" id="KAL1897281.1"/>
    </source>
</evidence>
<feature type="region of interest" description="Disordered" evidence="6">
    <location>
        <begin position="1310"/>
        <end position="1449"/>
    </location>
</feature>
<dbReference type="Pfam" id="PF11923">
    <property type="entry name" value="NFACT-C"/>
    <property type="match status" value="1"/>
</dbReference>
<feature type="domain" description="NFACT protein C-terminal" evidence="8">
    <location>
        <begin position="1541"/>
        <end position="1645"/>
    </location>
</feature>
<keyword evidence="10" id="KW-1185">Reference proteome</keyword>
<evidence type="ECO:0000313" key="10">
    <source>
        <dbReference type="Proteomes" id="UP001583280"/>
    </source>
</evidence>
<dbReference type="Pfam" id="PF05833">
    <property type="entry name" value="NFACT_N"/>
    <property type="match status" value="1"/>
</dbReference>